<dbReference type="AlphaFoldDB" id="A0A1X7JPA5"/>
<name>A0A1X7JPA5_9BACT</name>
<keyword evidence="2" id="KW-1185">Reference proteome</keyword>
<evidence type="ECO:0000313" key="2">
    <source>
        <dbReference type="Proteomes" id="UP000193804"/>
    </source>
</evidence>
<dbReference type="EMBL" id="FXAW01000003">
    <property type="protein sequence ID" value="SMG29834.1"/>
    <property type="molecule type" value="Genomic_DNA"/>
</dbReference>
<sequence length="258" mass="30310">MSSDNGTAVLYFDIHFKLVNKPDEIINFLEDFENSEINRSDFLGKIKFQSLIDIIGRSNHLKGKVDAFQLELNSMFDEIKVEICRRLRVMIAFDKQTRLFKADWQKIKVFESLLIDLKQQGMFDMIKDFIEGNQLSLGKRFSFEEKYKPFTPKLDDKSAKNHFKAEFRSRNNSTLPKYIIWLNNLEQEKAFPKSGKTEHNYSKSTHELPQELIFEKIAPKIIAANTFSFNVNSNDSVSFEEIFNLDNYYLEIVDENKI</sequence>
<proteinExistence type="predicted"/>
<protein>
    <submittedName>
        <fullName evidence="1">Uncharacterized protein</fullName>
    </submittedName>
</protein>
<organism evidence="1 2">
    <name type="scientific">Marivirga sericea</name>
    <dbReference type="NCBI Taxonomy" id="1028"/>
    <lineage>
        <taxon>Bacteria</taxon>
        <taxon>Pseudomonadati</taxon>
        <taxon>Bacteroidota</taxon>
        <taxon>Cytophagia</taxon>
        <taxon>Cytophagales</taxon>
        <taxon>Marivirgaceae</taxon>
        <taxon>Marivirga</taxon>
    </lineage>
</organism>
<reference evidence="2" key="1">
    <citation type="submission" date="2017-04" db="EMBL/GenBank/DDBJ databases">
        <authorList>
            <person name="Varghese N."/>
            <person name="Submissions S."/>
        </authorList>
    </citation>
    <scope>NUCLEOTIDE SEQUENCE [LARGE SCALE GENOMIC DNA]</scope>
    <source>
        <strain evidence="2">DSM 4125</strain>
    </source>
</reference>
<dbReference type="OrthoDB" id="9826262at2"/>
<dbReference type="RefSeq" id="WP_085516818.1">
    <property type="nucleotide sequence ID" value="NZ_FXAW01000003.1"/>
</dbReference>
<accession>A0A1X7JPA5</accession>
<gene>
    <name evidence="1" type="ORF">SAMN05661096_01909</name>
</gene>
<evidence type="ECO:0000313" key="1">
    <source>
        <dbReference type="EMBL" id="SMG29834.1"/>
    </source>
</evidence>
<dbReference type="Proteomes" id="UP000193804">
    <property type="component" value="Unassembled WGS sequence"/>
</dbReference>